<dbReference type="Pfam" id="PF13561">
    <property type="entry name" value="adh_short_C2"/>
    <property type="match status" value="1"/>
</dbReference>
<dbReference type="eggNOG" id="COG1028">
    <property type="taxonomic scope" value="Bacteria"/>
</dbReference>
<protein>
    <submittedName>
        <fullName evidence="3">Short-chain dehydrogenase/reductase SDR</fullName>
    </submittedName>
</protein>
<evidence type="ECO:0000256" key="2">
    <source>
        <dbReference type="ARBA" id="ARBA00023002"/>
    </source>
</evidence>
<dbReference type="RefSeq" id="WP_013654533.1">
    <property type="nucleotide sequence ID" value="NC_015259.1"/>
</dbReference>
<dbReference type="STRING" id="991905.SL003B_3803"/>
<dbReference type="KEGG" id="pgv:SL003B_3803"/>
<evidence type="ECO:0000256" key="1">
    <source>
        <dbReference type="ARBA" id="ARBA00006484"/>
    </source>
</evidence>
<dbReference type="Proteomes" id="UP000008130">
    <property type="component" value="Chromosome"/>
</dbReference>
<dbReference type="PATRIC" id="fig|991905.3.peg.3922"/>
<dbReference type="FunFam" id="3.40.50.720:FF:000173">
    <property type="entry name" value="3-oxoacyl-[acyl-carrier protein] reductase"/>
    <property type="match status" value="1"/>
</dbReference>
<dbReference type="EMBL" id="CP002568">
    <property type="protein sequence ID" value="ADZ72224.1"/>
    <property type="molecule type" value="Genomic_DNA"/>
</dbReference>
<sequence length="255" mass="26594">MNGLKGKVIVVTGGGGGIGSATCCRFAEEGARVVVCDIAEDAAAAVVERIAAAGGEALALPVDLTDFEATSAAVARVEAEFGAVDVLVNNVGWDLFVPFLKSQPDFWTKLIDINLRAVLNITHPVLARMAERRCGRIVSIASDAGRVGSSGESVYAACKAGVIAFSKTLAREHARQGITFNVVCPGVTETDMLESFMDASGNKERLREAFTKAVPMGRMGKPEDLPGAILFFASDDAAFITGQVISVSGGLTMHG</sequence>
<name>F2J4H1_POLGS</name>
<dbReference type="GO" id="GO:0016491">
    <property type="term" value="F:oxidoreductase activity"/>
    <property type="evidence" value="ECO:0007669"/>
    <property type="project" value="UniProtKB-KW"/>
</dbReference>
<gene>
    <name evidence="3" type="ordered locus">SL003B_3803</name>
</gene>
<evidence type="ECO:0000313" key="4">
    <source>
        <dbReference type="Proteomes" id="UP000008130"/>
    </source>
</evidence>
<dbReference type="PRINTS" id="PR00080">
    <property type="entry name" value="SDRFAMILY"/>
</dbReference>
<dbReference type="GO" id="GO:0032787">
    <property type="term" value="P:monocarboxylic acid metabolic process"/>
    <property type="evidence" value="ECO:0007669"/>
    <property type="project" value="UniProtKB-ARBA"/>
</dbReference>
<dbReference type="AlphaFoldDB" id="F2J4H1"/>
<dbReference type="HOGENOM" id="CLU_010194_1_2_5"/>
<dbReference type="OrthoDB" id="198783at2"/>
<dbReference type="NCBIfam" id="NF005559">
    <property type="entry name" value="PRK07231.1"/>
    <property type="match status" value="1"/>
</dbReference>
<dbReference type="Gene3D" id="3.40.50.720">
    <property type="entry name" value="NAD(P)-binding Rossmann-like Domain"/>
    <property type="match status" value="1"/>
</dbReference>
<dbReference type="PANTHER" id="PTHR42879:SF2">
    <property type="entry name" value="3-OXOACYL-[ACYL-CARRIER-PROTEIN] REDUCTASE FABG"/>
    <property type="match status" value="1"/>
</dbReference>
<dbReference type="PANTHER" id="PTHR42879">
    <property type="entry name" value="3-OXOACYL-(ACYL-CARRIER-PROTEIN) REDUCTASE"/>
    <property type="match status" value="1"/>
</dbReference>
<dbReference type="InterPro" id="IPR050259">
    <property type="entry name" value="SDR"/>
</dbReference>
<dbReference type="InterPro" id="IPR036291">
    <property type="entry name" value="NAD(P)-bd_dom_sf"/>
</dbReference>
<dbReference type="PRINTS" id="PR00081">
    <property type="entry name" value="GDHRDH"/>
</dbReference>
<proteinExistence type="inferred from homology"/>
<keyword evidence="4" id="KW-1185">Reference proteome</keyword>
<accession>F2J4H1</accession>
<evidence type="ECO:0000313" key="3">
    <source>
        <dbReference type="EMBL" id="ADZ72224.1"/>
    </source>
</evidence>
<organism evidence="3 4">
    <name type="scientific">Polymorphum gilvum (strain LMG 25793 / CGMCC 1.9160 / SL003B-26A1)</name>
    <dbReference type="NCBI Taxonomy" id="991905"/>
    <lineage>
        <taxon>Bacteria</taxon>
        <taxon>Pseudomonadati</taxon>
        <taxon>Pseudomonadota</taxon>
        <taxon>Alphaproteobacteria</taxon>
        <taxon>Rhodobacterales</taxon>
        <taxon>Paracoccaceae</taxon>
        <taxon>Polymorphum</taxon>
    </lineage>
</organism>
<dbReference type="PROSITE" id="PS00061">
    <property type="entry name" value="ADH_SHORT"/>
    <property type="match status" value="1"/>
</dbReference>
<keyword evidence="2" id="KW-0560">Oxidoreductase</keyword>
<dbReference type="SUPFAM" id="SSF51735">
    <property type="entry name" value="NAD(P)-binding Rossmann-fold domains"/>
    <property type="match status" value="1"/>
</dbReference>
<dbReference type="InterPro" id="IPR002347">
    <property type="entry name" value="SDR_fam"/>
</dbReference>
<reference evidence="3 4" key="1">
    <citation type="journal article" date="2011" name="J. Bacteriol.">
        <title>Complete genome sequence of Polymorphum gilvum SL003B-26A1T, a crude oil-degrading bacterium from oil-polluted saline soil.</title>
        <authorList>
            <person name="Li S.G."/>
            <person name="Tang Y.Q."/>
            <person name="Nie Y."/>
            <person name="Cai M."/>
            <person name="Wu X.L."/>
        </authorList>
    </citation>
    <scope>NUCLEOTIDE SEQUENCE [LARGE SCALE GENOMIC DNA]</scope>
    <source>
        <strain evidence="4">LMG 25793 / CGMCC 1.9160 / SL003B-26A1</strain>
    </source>
</reference>
<dbReference type="InterPro" id="IPR020904">
    <property type="entry name" value="Sc_DH/Rdtase_CS"/>
</dbReference>
<comment type="similarity">
    <text evidence="1">Belongs to the short-chain dehydrogenases/reductases (SDR) family.</text>
</comment>